<proteinExistence type="predicted"/>
<gene>
    <name evidence="1" type="ORF">GBAR_LOCUS11984</name>
</gene>
<accession>A0AA35RZC0</accession>
<dbReference type="InterPro" id="IPR013783">
    <property type="entry name" value="Ig-like_fold"/>
</dbReference>
<dbReference type="Proteomes" id="UP001174909">
    <property type="component" value="Unassembled WGS sequence"/>
</dbReference>
<organism evidence="1 2">
    <name type="scientific">Geodia barretti</name>
    <name type="common">Barrett's horny sponge</name>
    <dbReference type="NCBI Taxonomy" id="519541"/>
    <lineage>
        <taxon>Eukaryota</taxon>
        <taxon>Metazoa</taxon>
        <taxon>Porifera</taxon>
        <taxon>Demospongiae</taxon>
        <taxon>Heteroscleromorpha</taxon>
        <taxon>Tetractinellida</taxon>
        <taxon>Astrophorina</taxon>
        <taxon>Geodiidae</taxon>
        <taxon>Geodia</taxon>
    </lineage>
</organism>
<dbReference type="AlphaFoldDB" id="A0AA35RZC0"/>
<dbReference type="EMBL" id="CASHTH010001795">
    <property type="protein sequence ID" value="CAI8020014.1"/>
    <property type="molecule type" value="Genomic_DNA"/>
</dbReference>
<keyword evidence="2" id="KW-1185">Reference proteome</keyword>
<evidence type="ECO:0008006" key="3">
    <source>
        <dbReference type="Google" id="ProtNLM"/>
    </source>
</evidence>
<reference evidence="1" key="1">
    <citation type="submission" date="2023-03" db="EMBL/GenBank/DDBJ databases">
        <authorList>
            <person name="Steffen K."/>
            <person name="Cardenas P."/>
        </authorList>
    </citation>
    <scope>NUCLEOTIDE SEQUENCE</scope>
</reference>
<evidence type="ECO:0000313" key="2">
    <source>
        <dbReference type="Proteomes" id="UP001174909"/>
    </source>
</evidence>
<evidence type="ECO:0000313" key="1">
    <source>
        <dbReference type="EMBL" id="CAI8020014.1"/>
    </source>
</evidence>
<dbReference type="Gene3D" id="2.60.40.10">
    <property type="entry name" value="Immunoglobulins"/>
    <property type="match status" value="1"/>
</dbReference>
<sequence>MLFVFVFFNACTSNEDFANPLDPENLRTSGAPDGLTLHAGDKQVRVTWSDTGQEGIKAYHIYRRSTGGADTEFQQVGSVDAPANEYIDTQRLENDRRDASGRLLAYEYRITYLDANGVETPDPANPPAESEDPRRIWKTAVATPSVPPPAPNVTLGDPTDLTIKLFWEGYEFPYDFSIFRVYAALDTEDDKPLRFKLIAEPKRDQLYYFDHNFQVDGTRKVYRVAGVDEFGAEAITTITAAVPNVPPAPPKNVRRPVGKGGSSTTFGLFQYSKVDLLPDLSQKVDIGGFEETHRVTFQIETFLVPVRFSYGLSDELDLVLGGTFSTGGVRKIVHDFYNTATETSDDPNINRRVYDQPLFDGVIGLKYNIKPDRNDNFPSISVGGDAQFGFTADDRLNSDKEFLDHSPADGFPFFGINTYLVGTQRFGNLFKLHAGVGVFLTSKALKTTDFFTLNWQIGSEIAVSDNMWLIADFSRELPYAGIHVTNLIGIAFRYEISNTLAFQLGFNNQPGFQFNLTFGGEDTQGLEGENLLF</sequence>
<protein>
    <recommendedName>
        <fullName evidence="3">Fibronectin type-III domain-containing protein</fullName>
    </recommendedName>
</protein>
<name>A0AA35RZC0_GEOBA</name>
<comment type="caution">
    <text evidence="1">The sequence shown here is derived from an EMBL/GenBank/DDBJ whole genome shotgun (WGS) entry which is preliminary data.</text>
</comment>